<proteinExistence type="predicted"/>
<accession>A0A7J7GFG6</accession>
<feature type="compositionally biased region" description="Basic residues" evidence="1">
    <location>
        <begin position="1"/>
        <end position="23"/>
    </location>
</feature>
<evidence type="ECO:0000256" key="1">
    <source>
        <dbReference type="SAM" id="MobiDB-lite"/>
    </source>
</evidence>
<gene>
    <name evidence="2" type="ORF">HYC85_025602</name>
</gene>
<organism evidence="2 3">
    <name type="scientific">Camellia sinensis</name>
    <name type="common">Tea plant</name>
    <name type="synonym">Thea sinensis</name>
    <dbReference type="NCBI Taxonomy" id="4442"/>
    <lineage>
        <taxon>Eukaryota</taxon>
        <taxon>Viridiplantae</taxon>
        <taxon>Streptophyta</taxon>
        <taxon>Embryophyta</taxon>
        <taxon>Tracheophyta</taxon>
        <taxon>Spermatophyta</taxon>
        <taxon>Magnoliopsida</taxon>
        <taxon>eudicotyledons</taxon>
        <taxon>Gunneridae</taxon>
        <taxon>Pentapetalae</taxon>
        <taxon>asterids</taxon>
        <taxon>Ericales</taxon>
        <taxon>Theaceae</taxon>
        <taxon>Camellia</taxon>
    </lineage>
</organism>
<dbReference type="Proteomes" id="UP000593564">
    <property type="component" value="Unassembled WGS sequence"/>
</dbReference>
<evidence type="ECO:0000313" key="2">
    <source>
        <dbReference type="EMBL" id="KAF5938096.1"/>
    </source>
</evidence>
<reference evidence="3" key="1">
    <citation type="journal article" date="2020" name="Nat. Commun.">
        <title>Genome assembly of wild tea tree DASZ reveals pedigree and selection history of tea varieties.</title>
        <authorList>
            <person name="Zhang W."/>
            <person name="Zhang Y."/>
            <person name="Qiu H."/>
            <person name="Guo Y."/>
            <person name="Wan H."/>
            <person name="Zhang X."/>
            <person name="Scossa F."/>
            <person name="Alseekh S."/>
            <person name="Zhang Q."/>
            <person name="Wang P."/>
            <person name="Xu L."/>
            <person name="Schmidt M.H."/>
            <person name="Jia X."/>
            <person name="Li D."/>
            <person name="Zhu A."/>
            <person name="Guo F."/>
            <person name="Chen W."/>
            <person name="Ni D."/>
            <person name="Usadel B."/>
            <person name="Fernie A.R."/>
            <person name="Wen W."/>
        </authorList>
    </citation>
    <scope>NUCLEOTIDE SEQUENCE [LARGE SCALE GENOMIC DNA]</scope>
    <source>
        <strain evidence="3">cv. G240</strain>
    </source>
</reference>
<feature type="region of interest" description="Disordered" evidence="1">
    <location>
        <begin position="1"/>
        <end position="65"/>
    </location>
</feature>
<dbReference type="AlphaFoldDB" id="A0A7J7GFG6"/>
<protein>
    <submittedName>
        <fullName evidence="2">Uncharacterized protein</fullName>
    </submittedName>
</protein>
<keyword evidence="3" id="KW-1185">Reference proteome</keyword>
<comment type="caution">
    <text evidence="2">The sequence shown here is derived from an EMBL/GenBank/DDBJ whole genome shotgun (WGS) entry which is preliminary data.</text>
</comment>
<reference evidence="2 3" key="2">
    <citation type="submission" date="2020-07" db="EMBL/GenBank/DDBJ databases">
        <title>Genome assembly of wild tea tree DASZ reveals pedigree and selection history of tea varieties.</title>
        <authorList>
            <person name="Zhang W."/>
        </authorList>
    </citation>
    <scope>NUCLEOTIDE SEQUENCE [LARGE SCALE GENOMIC DNA]</scope>
    <source>
        <strain evidence="3">cv. G240</strain>
        <tissue evidence="2">Leaf</tissue>
    </source>
</reference>
<name>A0A7J7GFG6_CAMSI</name>
<dbReference type="EMBL" id="JACBKZ010000012">
    <property type="protein sequence ID" value="KAF5938096.1"/>
    <property type="molecule type" value="Genomic_DNA"/>
</dbReference>
<sequence length="65" mass="7580">MARAPKRCRFGAKFQKRKEKKSSRTGDGLGVPCQSIQEHREREREGGENHQELQVLPRNESKFKI</sequence>
<evidence type="ECO:0000313" key="3">
    <source>
        <dbReference type="Proteomes" id="UP000593564"/>
    </source>
</evidence>
<feature type="compositionally biased region" description="Basic and acidic residues" evidence="1">
    <location>
        <begin position="37"/>
        <end position="51"/>
    </location>
</feature>